<protein>
    <submittedName>
        <fullName evidence="1">Glycosyltransferase family 2 protein</fullName>
    </submittedName>
</protein>
<name>A0AAW5N5B0_9ESCH</name>
<dbReference type="EMBL" id="JANPXH010001660">
    <property type="protein sequence ID" value="MCR6679712.1"/>
    <property type="molecule type" value="Genomic_DNA"/>
</dbReference>
<organism evidence="1 2">
    <name type="scientific">Escherichia marmotae</name>
    <dbReference type="NCBI Taxonomy" id="1499973"/>
    <lineage>
        <taxon>Bacteria</taxon>
        <taxon>Pseudomonadati</taxon>
        <taxon>Pseudomonadota</taxon>
        <taxon>Gammaproteobacteria</taxon>
        <taxon>Enterobacterales</taxon>
        <taxon>Enterobacteriaceae</taxon>
        <taxon>Escherichia</taxon>
    </lineage>
</organism>
<reference evidence="1" key="1">
    <citation type="submission" date="2022-07" db="EMBL/GenBank/DDBJ databases">
        <title>Diversity of ethanolamine utilization by human commensal Escherichia coli.</title>
        <authorList>
            <person name="Jubelin G."/>
        </authorList>
    </citation>
    <scope>NUCLEOTIDE SEQUENCE</scope>
    <source>
        <strain evidence="1">S1</strain>
    </source>
</reference>
<feature type="non-terminal residue" evidence="1">
    <location>
        <position position="78"/>
    </location>
</feature>
<dbReference type="AlphaFoldDB" id="A0AAW5N5B0"/>
<feature type="non-terminal residue" evidence="1">
    <location>
        <position position="1"/>
    </location>
</feature>
<proteinExistence type="predicted"/>
<sequence length="78" mass="9187">YRKRVVKANLYNAWLIFCLEWLSKACSSTGVSDSKKRSFFSELSFIFGAHAELVDKDMIFAKERCLLNPFLRNDYYSF</sequence>
<comment type="caution">
    <text evidence="1">The sequence shown here is derived from an EMBL/GenBank/DDBJ whole genome shotgun (WGS) entry which is preliminary data.</text>
</comment>
<dbReference type="Proteomes" id="UP001206878">
    <property type="component" value="Unassembled WGS sequence"/>
</dbReference>
<evidence type="ECO:0000313" key="2">
    <source>
        <dbReference type="Proteomes" id="UP001206878"/>
    </source>
</evidence>
<evidence type="ECO:0000313" key="1">
    <source>
        <dbReference type="EMBL" id="MCR6679712.1"/>
    </source>
</evidence>
<accession>A0AAW5N5B0</accession>
<gene>
    <name evidence="1" type="ORF">NVV43_30350</name>
</gene>